<evidence type="ECO:0000256" key="4">
    <source>
        <dbReference type="ARBA" id="ARBA00022691"/>
    </source>
</evidence>
<dbReference type="GO" id="GO:0032259">
    <property type="term" value="P:methylation"/>
    <property type="evidence" value="ECO:0007669"/>
    <property type="project" value="UniProtKB-KW"/>
</dbReference>
<accession>A0A336NLJ4</accession>
<dbReference type="AlphaFoldDB" id="A0A336NLJ4"/>
<comment type="catalytic activity">
    <reaction evidence="5">
        <text>a 2'-deoxyadenosine in DNA + S-adenosyl-L-methionine = an N(6)-methyl-2'-deoxyadenosine in DNA + S-adenosyl-L-homocysteine + H(+)</text>
        <dbReference type="Rhea" id="RHEA:15197"/>
        <dbReference type="Rhea" id="RHEA-COMP:12418"/>
        <dbReference type="Rhea" id="RHEA-COMP:12419"/>
        <dbReference type="ChEBI" id="CHEBI:15378"/>
        <dbReference type="ChEBI" id="CHEBI:57856"/>
        <dbReference type="ChEBI" id="CHEBI:59789"/>
        <dbReference type="ChEBI" id="CHEBI:90615"/>
        <dbReference type="ChEBI" id="CHEBI:90616"/>
        <dbReference type="EC" id="2.1.1.72"/>
    </reaction>
</comment>
<evidence type="ECO:0000256" key="1">
    <source>
        <dbReference type="ARBA" id="ARBA00011900"/>
    </source>
</evidence>
<protein>
    <recommendedName>
        <fullName evidence="1">site-specific DNA-methyltransferase (adenine-specific)</fullName>
        <ecNumber evidence="1">2.1.1.72</ecNumber>
    </recommendedName>
</protein>
<dbReference type="PANTHER" id="PTHR30481">
    <property type="entry name" value="DNA ADENINE METHYLASE"/>
    <property type="match status" value="1"/>
</dbReference>
<dbReference type="InterPro" id="IPR012327">
    <property type="entry name" value="MeTrfase_D12"/>
</dbReference>
<dbReference type="GO" id="GO:0006298">
    <property type="term" value="P:mismatch repair"/>
    <property type="evidence" value="ECO:0007669"/>
    <property type="project" value="TreeGrafter"/>
</dbReference>
<dbReference type="PROSITE" id="PS00092">
    <property type="entry name" value="N6_MTASE"/>
    <property type="match status" value="1"/>
</dbReference>
<organism evidence="6 7">
    <name type="scientific">Bartonella grahamii</name>
    <dbReference type="NCBI Taxonomy" id="33045"/>
    <lineage>
        <taxon>Bacteria</taxon>
        <taxon>Pseudomonadati</taxon>
        <taxon>Pseudomonadota</taxon>
        <taxon>Alphaproteobacteria</taxon>
        <taxon>Hyphomicrobiales</taxon>
        <taxon>Bartonellaceae</taxon>
        <taxon>Bartonella</taxon>
    </lineage>
</organism>
<evidence type="ECO:0000256" key="3">
    <source>
        <dbReference type="ARBA" id="ARBA00022679"/>
    </source>
</evidence>
<sequence length="125" mass="15065">MSLGHPRYNYHSIERLKDFKIENFTVEHRDFTKSTPKHFNDFLYCDPPYLINQKPYGQKGDKHNSFDHQFLAELLRKHHRWVLSYNDCVEVRELYKGHTILNPEWIYGMGNNKKLNELVILSKDL</sequence>
<dbReference type="RefSeq" id="WP_026500176.1">
    <property type="nucleotide sequence ID" value="NZ_CACVBG010000001.1"/>
</dbReference>
<dbReference type="GO" id="GO:0009007">
    <property type="term" value="F:site-specific DNA-methyltransferase (adenine-specific) activity"/>
    <property type="evidence" value="ECO:0007669"/>
    <property type="project" value="UniProtKB-EC"/>
</dbReference>
<keyword evidence="3" id="KW-0808">Transferase</keyword>
<dbReference type="Proteomes" id="UP000253846">
    <property type="component" value="Unassembled WGS sequence"/>
</dbReference>
<keyword evidence="2 6" id="KW-0489">Methyltransferase</keyword>
<evidence type="ECO:0000256" key="5">
    <source>
        <dbReference type="ARBA" id="ARBA00047942"/>
    </source>
</evidence>
<proteinExistence type="predicted"/>
<dbReference type="Pfam" id="PF02086">
    <property type="entry name" value="MethyltransfD12"/>
    <property type="match status" value="1"/>
</dbReference>
<dbReference type="InterPro" id="IPR029063">
    <property type="entry name" value="SAM-dependent_MTases_sf"/>
</dbReference>
<dbReference type="Gene3D" id="3.40.50.150">
    <property type="entry name" value="Vaccinia Virus protein VP39"/>
    <property type="match status" value="1"/>
</dbReference>
<dbReference type="GO" id="GO:0043565">
    <property type="term" value="F:sequence-specific DNA binding"/>
    <property type="evidence" value="ECO:0007669"/>
    <property type="project" value="TreeGrafter"/>
</dbReference>
<evidence type="ECO:0000256" key="2">
    <source>
        <dbReference type="ARBA" id="ARBA00022603"/>
    </source>
</evidence>
<reference evidence="6 7" key="1">
    <citation type="submission" date="2018-06" db="EMBL/GenBank/DDBJ databases">
        <authorList>
            <consortium name="Pathogen Informatics"/>
            <person name="Doyle S."/>
        </authorList>
    </citation>
    <scope>NUCLEOTIDE SEQUENCE [LARGE SCALE GENOMIC DNA]</scope>
    <source>
        <strain evidence="6 7">NCTC12860</strain>
    </source>
</reference>
<dbReference type="GO" id="GO:0009307">
    <property type="term" value="P:DNA restriction-modification system"/>
    <property type="evidence" value="ECO:0007669"/>
    <property type="project" value="InterPro"/>
</dbReference>
<dbReference type="EMBL" id="UFTD01000001">
    <property type="protein sequence ID" value="SSZ39642.1"/>
    <property type="molecule type" value="Genomic_DNA"/>
</dbReference>
<dbReference type="GO" id="GO:1904047">
    <property type="term" value="F:S-adenosyl-L-methionine binding"/>
    <property type="evidence" value="ECO:0007669"/>
    <property type="project" value="TreeGrafter"/>
</dbReference>
<evidence type="ECO:0000313" key="6">
    <source>
        <dbReference type="EMBL" id="SSZ39642.1"/>
    </source>
</evidence>
<name>A0A336NLJ4_BARGR</name>
<dbReference type="InterPro" id="IPR002052">
    <property type="entry name" value="DNA_methylase_N6_adenine_CS"/>
</dbReference>
<dbReference type="EC" id="2.1.1.72" evidence="1"/>
<evidence type="ECO:0000313" key="7">
    <source>
        <dbReference type="Proteomes" id="UP000253846"/>
    </source>
</evidence>
<gene>
    <name evidence="6" type="ORF">NCTC12860_00857</name>
</gene>
<keyword evidence="4" id="KW-0949">S-adenosyl-L-methionine</keyword>
<dbReference type="SUPFAM" id="SSF53335">
    <property type="entry name" value="S-adenosyl-L-methionine-dependent methyltransferases"/>
    <property type="match status" value="1"/>
</dbReference>